<dbReference type="EMBL" id="JAKOGI010003247">
    <property type="protein sequence ID" value="KAJ8420659.1"/>
    <property type="molecule type" value="Genomic_DNA"/>
</dbReference>
<evidence type="ECO:0000259" key="1">
    <source>
        <dbReference type="Pfam" id="PF14111"/>
    </source>
</evidence>
<reference evidence="2" key="1">
    <citation type="submission" date="2022-04" db="EMBL/GenBank/DDBJ databases">
        <title>Carnegiea gigantea Genome sequencing and assembly v2.</title>
        <authorList>
            <person name="Copetti D."/>
            <person name="Sanderson M.J."/>
            <person name="Burquez A."/>
            <person name="Wojciechowski M.F."/>
        </authorList>
    </citation>
    <scope>NUCLEOTIDE SEQUENCE</scope>
    <source>
        <strain evidence="2">SGP5-SGP5p</strain>
        <tissue evidence="2">Aerial part</tissue>
    </source>
</reference>
<dbReference type="PANTHER" id="PTHR33233">
    <property type="entry name" value="ENDONUCLEASE/EXONUCLEASE/PHOSPHATASE"/>
    <property type="match status" value="1"/>
</dbReference>
<name>A0A9Q1GJL8_9CARY</name>
<proteinExistence type="predicted"/>
<feature type="domain" description="DUF4283" evidence="1">
    <location>
        <begin position="72"/>
        <end position="153"/>
    </location>
</feature>
<comment type="caution">
    <text evidence="2">The sequence shown here is derived from an EMBL/GenBank/DDBJ whole genome shotgun (WGS) entry which is preliminary data.</text>
</comment>
<organism evidence="2 3">
    <name type="scientific">Carnegiea gigantea</name>
    <dbReference type="NCBI Taxonomy" id="171969"/>
    <lineage>
        <taxon>Eukaryota</taxon>
        <taxon>Viridiplantae</taxon>
        <taxon>Streptophyta</taxon>
        <taxon>Embryophyta</taxon>
        <taxon>Tracheophyta</taxon>
        <taxon>Spermatophyta</taxon>
        <taxon>Magnoliopsida</taxon>
        <taxon>eudicotyledons</taxon>
        <taxon>Gunneridae</taxon>
        <taxon>Pentapetalae</taxon>
        <taxon>Caryophyllales</taxon>
        <taxon>Cactineae</taxon>
        <taxon>Cactaceae</taxon>
        <taxon>Cactoideae</taxon>
        <taxon>Echinocereeae</taxon>
        <taxon>Carnegiea</taxon>
    </lineage>
</organism>
<accession>A0A9Q1GJL8</accession>
<evidence type="ECO:0000313" key="3">
    <source>
        <dbReference type="Proteomes" id="UP001153076"/>
    </source>
</evidence>
<keyword evidence="3" id="KW-1185">Reference proteome</keyword>
<dbReference type="Proteomes" id="UP001153076">
    <property type="component" value="Unassembled WGS sequence"/>
</dbReference>
<protein>
    <recommendedName>
        <fullName evidence="1">DUF4283 domain-containing protein</fullName>
    </recommendedName>
</protein>
<gene>
    <name evidence="2" type="ORF">Cgig2_021461</name>
</gene>
<dbReference type="AlphaFoldDB" id="A0A9Q1GJL8"/>
<dbReference type="Pfam" id="PF14111">
    <property type="entry name" value="DUF4283"/>
    <property type="match status" value="1"/>
</dbReference>
<dbReference type="PANTHER" id="PTHR33233:SF14">
    <property type="entry name" value="ENDONUCLEASE_EXONUCLEASE_PHOSPHATASE"/>
    <property type="match status" value="1"/>
</dbReference>
<evidence type="ECO:0000313" key="2">
    <source>
        <dbReference type="EMBL" id="KAJ8420659.1"/>
    </source>
</evidence>
<sequence>MLGEANASSPPIIEPASSSLVLNTAKQPNLTSSLTSLVEPLEGTKLKYIPLATINGTKCAKLDKEDVDSEVEYWQNVVLCSVLGTNSPFEVIKGFLNRIWSDFAIYKILHVRKGVFLVRFENLQDKQQVEKRGIYYFDNKPFLVKAWNPKMDLHTETIKSLPLWEVTKDNDSETAFTLVIRKSKANRAPEPQQGTPIPQAQNPF</sequence>
<dbReference type="InterPro" id="IPR025558">
    <property type="entry name" value="DUF4283"/>
</dbReference>
<dbReference type="OrthoDB" id="1939300at2759"/>